<accession>A0A1S3CVV4</accession>
<dbReference type="InterPro" id="IPR056199">
    <property type="entry name" value="SPEF2_C"/>
</dbReference>
<dbReference type="Proteomes" id="UP000079169">
    <property type="component" value="Unplaced"/>
</dbReference>
<dbReference type="PaxDb" id="121845-A0A1S3CVV4"/>
<proteinExistence type="predicted"/>
<dbReference type="STRING" id="121845.A0A1S3CVV4"/>
<dbReference type="InterPro" id="IPR052634">
    <property type="entry name" value="Sperm_flagellar-bone_growth"/>
</dbReference>
<feature type="coiled-coil region" evidence="1">
    <location>
        <begin position="275"/>
        <end position="305"/>
    </location>
</feature>
<evidence type="ECO:0000313" key="5">
    <source>
        <dbReference type="RefSeq" id="XP_026677105.1"/>
    </source>
</evidence>
<name>A0A1S3CVV4_DIACI</name>
<dbReference type="RefSeq" id="XP_008468778.2">
    <property type="nucleotide sequence ID" value="XM_008470556.2"/>
</dbReference>
<evidence type="ECO:0000313" key="3">
    <source>
        <dbReference type="Proteomes" id="UP000079169"/>
    </source>
</evidence>
<sequence>MYTAIEQWLKEKLGIVLKDKLSVGCALQDGQIISMLLEYYGVTPQPCLKVDQSTCDGTSHYENLLALRKCFCMIGLDVKDSDLIGIAEGNNAVALKFLYGLYLNLENFTVCGKNKFQKEHPKFRITSRICVPFAYEKFPEQSDMRSYVSQQLRTICRKYRDRDVCVCKSKEQKFRCEPMKNVMQDIEQFEKMHTETFDKIEKPMRTLSIGTVEKEFEGIRLVDDENFLDHFVENLIQESQYEKQIGEALQHQKAILQDNLKLMNKIADEKAAACLEALREEHDNLMEENMLLREEEIEKQRKSEEAKINARVIEHGCYEITYNLICLAYRIASYGNVQIPDVVWYQWKQEFIKNQCDIEHDYTLENFDIPSEKTEEQGSEPCLDLNQNMKSLAKADLEDYLYFQRDWVSDEPKPLQDALGFVVTKLLILISPKPIPPNQPLIPDFISAHCLHGLPDKFHKFFKTFLESNQILFIIVEDLINFCISEYKESSGSMAGFSSTSENNGEVSIKSIDSGEMELNEDGEHERVANKETQTPAVLPEPNYAELCSAAMIGKSMATKVIQGEPINAQLIVQALICFLVRATGWRGWVLVDFPNAMTELCELESNLRGQFVPVKSKSNMVSEDLGDCRSKLVPFTVNLNKKTEPFVPYISHFIDIIADKETDMNGEKNAVCKFYKRYNRFKEFQYNPGPGLDKEDILSILRFILNDKESETMIEMSSFENMDFSGLSVFKESNKSKKYIFSYSKDTLTYEVEPEYEYEDERSDVQSEIFFKHYADFDAPVEMLSSLAKIWQKMESDYLTILEMNFFLKRKENSKMISFGLYVHKSFADVQNLPSKKQQAVDTFQREFNRLSKEQRNCANVKNELYDKVFMLQYQLWDMCDEAQMIRERVAHDLANADWFIDHLDVMCKVYLCIMNEELRRFTESMQIIADYYLLSLKKVPELQKPVDIEEKQIDVKVDNGDFDIQECVEFVSADGFLVTFQFLIDRINSTFEYYKEQINACNIINSKYSGMQEDLREQMESAVADETSRILLRTELIQRNFLSEVEEFELWYSSLLNDQFEICKTRFQNEISAVNSLCAIINMAIEEETPLCRRLMLHQDTFIIDSNLFLLPSQSCNALTLSSLLTLKSTSLTPTHIENLRQIFQNITPNGYILNKAFVFLLQDLLTEETHKNCLPEAWKTLTEQSMQAIAHEIFGNTLKYSWRDFLIQSYEIPYPNWHQLMNMAQVFRRYNHEQNDLIAWRDFSCSMLWFESDIPATHESSKLLKFKRFLFKLFQVDDERTNYMNLLFHLCKSDEPVFGFCKALCLVGKAPSMQALSDCPSFCEDSELQSPDPLISFESLQEVFTRFLSDPFPPDIQECVTFLATKWSSPRPMWEVQNLLASEPCLLAFLESMHKFKTCVVSNIVDRYI</sequence>
<dbReference type="GeneID" id="103506172"/>
<dbReference type="PANTHER" id="PTHR14919:SF0">
    <property type="entry name" value="SPERM FLAGELLAR PROTEIN 2"/>
    <property type="match status" value="1"/>
</dbReference>
<reference evidence="4 5" key="1">
    <citation type="submission" date="2025-04" db="UniProtKB">
        <authorList>
            <consortium name="RefSeq"/>
        </authorList>
    </citation>
    <scope>IDENTIFICATION</scope>
</reference>
<evidence type="ECO:0000259" key="2">
    <source>
        <dbReference type="Pfam" id="PF24082"/>
    </source>
</evidence>
<keyword evidence="1" id="KW-0175">Coiled coil</keyword>
<keyword evidence="3" id="KW-1185">Reference proteome</keyword>
<dbReference type="KEGG" id="dci:103506172"/>
<dbReference type="Pfam" id="PF24082">
    <property type="entry name" value="SPEF2_C"/>
    <property type="match status" value="1"/>
</dbReference>
<evidence type="ECO:0000313" key="4">
    <source>
        <dbReference type="RefSeq" id="XP_008468778.2"/>
    </source>
</evidence>
<dbReference type="RefSeq" id="XP_026677105.1">
    <property type="nucleotide sequence ID" value="XM_026821304.1"/>
</dbReference>
<organism evidence="3 4">
    <name type="scientific">Diaphorina citri</name>
    <name type="common">Asian citrus psyllid</name>
    <dbReference type="NCBI Taxonomy" id="121845"/>
    <lineage>
        <taxon>Eukaryota</taxon>
        <taxon>Metazoa</taxon>
        <taxon>Ecdysozoa</taxon>
        <taxon>Arthropoda</taxon>
        <taxon>Hexapoda</taxon>
        <taxon>Insecta</taxon>
        <taxon>Pterygota</taxon>
        <taxon>Neoptera</taxon>
        <taxon>Paraneoptera</taxon>
        <taxon>Hemiptera</taxon>
        <taxon>Sternorrhyncha</taxon>
        <taxon>Psylloidea</taxon>
        <taxon>Psyllidae</taxon>
        <taxon>Diaphorininae</taxon>
        <taxon>Diaphorina</taxon>
    </lineage>
</organism>
<dbReference type="PANTHER" id="PTHR14919">
    <property type="entry name" value="KPL2-RELATED"/>
    <property type="match status" value="1"/>
</dbReference>
<feature type="domain" description="SPEF2 C-terminal" evidence="2">
    <location>
        <begin position="1134"/>
        <end position="1313"/>
    </location>
</feature>
<protein>
    <submittedName>
        <fullName evidence="5">Uncharacterized protein LOC103506172 isoform X1</fullName>
    </submittedName>
    <submittedName>
        <fullName evidence="4">Uncharacterized protein LOC103506172 isoform X2</fullName>
    </submittedName>
</protein>
<evidence type="ECO:0000256" key="1">
    <source>
        <dbReference type="SAM" id="Coils"/>
    </source>
</evidence>
<gene>
    <name evidence="4 5" type="primary">LOC103506172</name>
</gene>